<proteinExistence type="predicted"/>
<protein>
    <submittedName>
        <fullName evidence="2">Uncharacterized protein</fullName>
    </submittedName>
</protein>
<sequence length="65" mass="7658">MADDQRDKPWRRLSNTLMVVHASTRLGQTEMSKCFTDWRQRERSTALTTDVDSGRKMVKEGEERK</sequence>
<name>A0A0V0RRY9_9BILA</name>
<gene>
    <name evidence="2" type="ORF">T07_9979</name>
</gene>
<evidence type="ECO:0000313" key="2">
    <source>
        <dbReference type="EMBL" id="KRX17252.1"/>
    </source>
</evidence>
<dbReference type="AlphaFoldDB" id="A0A0V0RRY9"/>
<accession>A0A0V0RRY9</accession>
<dbReference type="EMBL" id="JYDL01000091">
    <property type="protein sequence ID" value="KRX17252.1"/>
    <property type="molecule type" value="Genomic_DNA"/>
</dbReference>
<organism evidence="2 3">
    <name type="scientific">Trichinella nelsoni</name>
    <dbReference type="NCBI Taxonomy" id="6336"/>
    <lineage>
        <taxon>Eukaryota</taxon>
        <taxon>Metazoa</taxon>
        <taxon>Ecdysozoa</taxon>
        <taxon>Nematoda</taxon>
        <taxon>Enoplea</taxon>
        <taxon>Dorylaimia</taxon>
        <taxon>Trichinellida</taxon>
        <taxon>Trichinellidae</taxon>
        <taxon>Trichinella</taxon>
    </lineage>
</organism>
<evidence type="ECO:0000313" key="3">
    <source>
        <dbReference type="Proteomes" id="UP000054630"/>
    </source>
</evidence>
<keyword evidence="3" id="KW-1185">Reference proteome</keyword>
<reference evidence="2 3" key="1">
    <citation type="submission" date="2015-01" db="EMBL/GenBank/DDBJ databases">
        <title>Evolution of Trichinella species and genotypes.</title>
        <authorList>
            <person name="Korhonen P.K."/>
            <person name="Edoardo P."/>
            <person name="Giuseppe L.R."/>
            <person name="Gasser R.B."/>
        </authorList>
    </citation>
    <scope>NUCLEOTIDE SEQUENCE [LARGE SCALE GENOMIC DNA]</scope>
    <source>
        <strain evidence="2">ISS37</strain>
    </source>
</reference>
<dbReference type="Proteomes" id="UP000054630">
    <property type="component" value="Unassembled WGS sequence"/>
</dbReference>
<evidence type="ECO:0000256" key="1">
    <source>
        <dbReference type="SAM" id="MobiDB-lite"/>
    </source>
</evidence>
<comment type="caution">
    <text evidence="2">The sequence shown here is derived from an EMBL/GenBank/DDBJ whole genome shotgun (WGS) entry which is preliminary data.</text>
</comment>
<feature type="compositionally biased region" description="Basic and acidic residues" evidence="1">
    <location>
        <begin position="52"/>
        <end position="65"/>
    </location>
</feature>
<dbReference type="OrthoDB" id="10272725at2759"/>
<feature type="region of interest" description="Disordered" evidence="1">
    <location>
        <begin position="43"/>
        <end position="65"/>
    </location>
</feature>